<dbReference type="KEGG" id="mhey:H2LOC_011590"/>
<dbReference type="AlphaFoldDB" id="A0A6B8KIE4"/>
<keyword evidence="2" id="KW-1185">Reference proteome</keyword>
<dbReference type="RefSeq" id="WP_136496539.1">
    <property type="nucleotide sequence ID" value="NZ_CP046052.1"/>
</dbReference>
<protein>
    <submittedName>
        <fullName evidence="1">Uncharacterized protein</fullName>
    </submittedName>
</protein>
<evidence type="ECO:0000313" key="2">
    <source>
        <dbReference type="Proteomes" id="UP000309061"/>
    </source>
</evidence>
<dbReference type="EMBL" id="CP046052">
    <property type="protein sequence ID" value="QGM46288.1"/>
    <property type="molecule type" value="Genomic_DNA"/>
</dbReference>
<dbReference type="Proteomes" id="UP000309061">
    <property type="component" value="Chromosome"/>
</dbReference>
<organism evidence="1 2">
    <name type="scientific">Methylocystis heyeri</name>
    <dbReference type="NCBI Taxonomy" id="391905"/>
    <lineage>
        <taxon>Bacteria</taxon>
        <taxon>Pseudomonadati</taxon>
        <taxon>Pseudomonadota</taxon>
        <taxon>Alphaproteobacteria</taxon>
        <taxon>Hyphomicrobiales</taxon>
        <taxon>Methylocystaceae</taxon>
        <taxon>Methylocystis</taxon>
    </lineage>
</organism>
<reference evidence="1 2" key="1">
    <citation type="submission" date="2019-11" db="EMBL/GenBank/DDBJ databases">
        <title>The genome sequence of Methylocystis heyeri.</title>
        <authorList>
            <person name="Oshkin I.Y."/>
            <person name="Miroshnikov K."/>
            <person name="Dedysh S.N."/>
        </authorList>
    </citation>
    <scope>NUCLEOTIDE SEQUENCE [LARGE SCALE GENOMIC DNA]</scope>
    <source>
        <strain evidence="1 2">H2</strain>
    </source>
</reference>
<sequence length="164" mass="18532">MPKGLLIVGPFSTDPEPDLEYSGFDGEFWPGVPQTDPLLELGLAPFDAIKSIKKLAEKCLGGRLIAISENQCFSEENFNFCGFDVGVLESTYEHFSFILNDILNHDGLLRSEAPSLNERRLFQTEADAMQFVNARLRSPACTRRLEPTEGQKVRVFPIWLWRHG</sequence>
<proteinExistence type="predicted"/>
<evidence type="ECO:0000313" key="1">
    <source>
        <dbReference type="EMBL" id="QGM46288.1"/>
    </source>
</evidence>
<accession>A0A6B8KIE4</accession>
<name>A0A6B8KIE4_9HYPH</name>
<gene>
    <name evidence="1" type="ORF">H2LOC_011590</name>
</gene>